<dbReference type="InterPro" id="IPR043148">
    <property type="entry name" value="TagF_C"/>
</dbReference>
<keyword evidence="4 8" id="KW-0808">Transferase</keyword>
<dbReference type="Gene3D" id="3.40.50.11820">
    <property type="match status" value="2"/>
</dbReference>
<comment type="similarity">
    <text evidence="2">Belongs to the CDP-glycerol glycerophosphotransferase family.</text>
</comment>
<keyword evidence="9" id="KW-1185">Reference proteome</keyword>
<comment type="subcellular location">
    <subcellularLocation>
        <location evidence="1">Cell membrane</location>
        <topology evidence="1">Peripheral membrane protein</topology>
    </subcellularLocation>
</comment>
<dbReference type="InterPro" id="IPR051612">
    <property type="entry name" value="Teichoic_Acid_Biosynth"/>
</dbReference>
<evidence type="ECO:0000256" key="5">
    <source>
        <dbReference type="ARBA" id="ARBA00022944"/>
    </source>
</evidence>
<dbReference type="EC" id="2.7.8.12" evidence="8"/>
<organism evidence="8 9">
    <name type="scientific">Nostocoides japonicum T1-X7</name>
    <dbReference type="NCBI Taxonomy" id="1194083"/>
    <lineage>
        <taxon>Bacteria</taxon>
        <taxon>Bacillati</taxon>
        <taxon>Actinomycetota</taxon>
        <taxon>Actinomycetes</taxon>
        <taxon>Micrococcales</taxon>
        <taxon>Intrasporangiaceae</taxon>
        <taxon>Nostocoides</taxon>
    </lineage>
</organism>
<reference evidence="8 9" key="1">
    <citation type="journal article" date="2013" name="ISME J.">
        <title>A metabolic model for members of the genus Tetrasphaera involved in enhanced biological phosphorus removal.</title>
        <authorList>
            <person name="Kristiansen R."/>
            <person name="Nguyen H.T.T."/>
            <person name="Saunders A.M."/>
            <person name="Nielsen J.L."/>
            <person name="Wimmer R."/>
            <person name="Le V.Q."/>
            <person name="McIlroy S.J."/>
            <person name="Petrovski S."/>
            <person name="Seviour R.J."/>
            <person name="Calteau A."/>
            <person name="Nielsen K.L."/>
            <person name="Nielsen P.H."/>
        </authorList>
    </citation>
    <scope>NUCLEOTIDE SEQUENCE [LARGE SCALE GENOMIC DNA]</scope>
    <source>
        <strain evidence="8 9">T1-X7</strain>
    </source>
</reference>
<proteinExistence type="inferred from homology"/>
<dbReference type="Pfam" id="PF04464">
    <property type="entry name" value="Glyphos_transf"/>
    <property type="match status" value="2"/>
</dbReference>
<dbReference type="OrthoDB" id="8549922at2"/>
<keyword evidence="3" id="KW-1003">Cell membrane</keyword>
<accession>A0A077LUF9</accession>
<dbReference type="PANTHER" id="PTHR37316:SF3">
    <property type="entry name" value="TEICHOIC ACID GLYCEROL-PHOSPHATE TRANSFERASE"/>
    <property type="match status" value="1"/>
</dbReference>
<dbReference type="GO" id="GO:0019350">
    <property type="term" value="P:teichoic acid biosynthetic process"/>
    <property type="evidence" value="ECO:0007669"/>
    <property type="project" value="UniProtKB-KW"/>
</dbReference>
<dbReference type="InterPro" id="IPR041038">
    <property type="entry name" value="TarS_C1"/>
</dbReference>
<dbReference type="PANTHER" id="PTHR37316">
    <property type="entry name" value="TEICHOIC ACID GLYCEROL-PHOSPHATE PRIMASE"/>
    <property type="match status" value="1"/>
</dbReference>
<comment type="caution">
    <text evidence="8">The sequence shown here is derived from an EMBL/GenBank/DDBJ whole genome shotgun (WGS) entry which is preliminary data.</text>
</comment>
<dbReference type="GO" id="GO:0047355">
    <property type="term" value="F:CDP-glycerol glycerophosphotransferase activity"/>
    <property type="evidence" value="ECO:0007669"/>
    <property type="project" value="UniProtKB-EC"/>
</dbReference>
<evidence type="ECO:0000256" key="2">
    <source>
        <dbReference type="ARBA" id="ARBA00010488"/>
    </source>
</evidence>
<evidence type="ECO:0000313" key="8">
    <source>
        <dbReference type="EMBL" id="CCH77453.1"/>
    </source>
</evidence>
<sequence length="1105" mass="123958">MLGGWRNTVVRWRTAQRSIAVVRQGDSLVIEADLAPPNRLCRVLVVPRGDPGRVWWAGEPDPASGRVVLPLPELLRVFESHRSGATPTPEGRPKPLFATAVLELVGPAFGTLDAPARTGLSGFRSARVCALTSVASAGGVLTAYVSAKGNLTLRFGDDVPPVVGSGSVTRIRDAATSWELRGTLDPLNAEVDGGELVLVGRRTDDRITVPAAFTEVADHGLRHHGHRRYRFRATIRDTDLLGRFARPELLDAHFLVRASGIEAPLEVPLRRVAPSARLDLPGSVFSDGDRAVEVRAYRTFKARAFALEVRPIDADAAAVAQAPLRHAVRLRLRSRRHPVWLVGERPETAQDTGLALFEYLRDNHPEIDARYVIAADSPDRDRLGDSDVVLFGSREHVESTLAASRIISSHHADYLLATRRRGFQRAVRARRVFLQHGIMGTKNMVRNYGYDAPGFTAEQIIVSSDRERRMIEEDFGWPARRVALTGLSRHDRLFGEGRAPERRLLIMPTWRDWLRSAEDVVTSEFAAEWHALLDSPEFSAFLVDNDLEADFYLHANMQAYSDLLTFPNVNLLRHGDLDVQDLLLRSMVMLTDYTSAAIDFSFLDRPVVYYQFDRSRFLGPRPSHFDLDAELPGEIAMTPAEVMDALRLAAAREFTISPEARRKATALTRFRDTGARERIVEAVRATPRRRLIPPMVRDLMETSSRVAERARKDRRYVRVRDRVRVPLVRRAYGLARRLPRSGAIVLESNLGRDTGDSPRAIFDELVRRGSDRSLRWVVTGGVAAPDGATGLVRGSLRYVWALGRASVWIDNQNMPSWMRRPEATVYVQTWHGTPLKRMLHDLDEIVGRDEGYVDRVDTMIGEWSYLLSPSAWATERFRSALRYDGEVLELGYPRNDVLADDRAVQRATQVRRRLGLARSKKVLVYAPTFRDDQRVGTKFRFSIALDLERLLAAVGTTHEIIVRLHPIVRGKVRLPRGVHNGALGGISMEDLLATADVLVTDYSSVMFDFAVTGRPMAFFVPDLAHYRDELRGFYLDFEKEAPGPLVEDTDGLIEVLRDPEGLAAYEPMLTEFRRRFCPLDDGHAAERVVDRLVADGVPLLPRITG</sequence>
<dbReference type="GO" id="GO:0005886">
    <property type="term" value="C:plasma membrane"/>
    <property type="evidence" value="ECO:0007669"/>
    <property type="project" value="UniProtKB-SubCell"/>
</dbReference>
<evidence type="ECO:0000256" key="3">
    <source>
        <dbReference type="ARBA" id="ARBA00022475"/>
    </source>
</evidence>
<evidence type="ECO:0000313" key="9">
    <source>
        <dbReference type="Proteomes" id="UP000035721"/>
    </source>
</evidence>
<dbReference type="InterPro" id="IPR007554">
    <property type="entry name" value="Glycerophosphate_synth"/>
</dbReference>
<protein>
    <submittedName>
        <fullName evidence="8">Putative CDP-glycerol glycerophosphotransferase</fullName>
        <ecNumber evidence="8">2.7.8.12</ecNumber>
    </submittedName>
</protein>
<dbReference type="Gene3D" id="3.40.50.12580">
    <property type="match status" value="2"/>
</dbReference>
<dbReference type="SUPFAM" id="SSF53756">
    <property type="entry name" value="UDP-Glycosyltransferase/glycogen phosphorylase"/>
    <property type="match status" value="2"/>
</dbReference>
<evidence type="ECO:0000256" key="6">
    <source>
        <dbReference type="ARBA" id="ARBA00023136"/>
    </source>
</evidence>
<dbReference type="Pfam" id="PF18674">
    <property type="entry name" value="TarS_C1"/>
    <property type="match status" value="1"/>
</dbReference>
<dbReference type="InterPro" id="IPR043149">
    <property type="entry name" value="TagF_N"/>
</dbReference>
<name>A0A077LUF9_9MICO</name>
<keyword evidence="6" id="KW-0472">Membrane</keyword>
<evidence type="ECO:0000256" key="4">
    <source>
        <dbReference type="ARBA" id="ARBA00022679"/>
    </source>
</evidence>
<dbReference type="Proteomes" id="UP000035721">
    <property type="component" value="Unassembled WGS sequence"/>
</dbReference>
<dbReference type="AlphaFoldDB" id="A0A077LUF9"/>
<evidence type="ECO:0000259" key="7">
    <source>
        <dbReference type="Pfam" id="PF18674"/>
    </source>
</evidence>
<gene>
    <name evidence="8" type="ORF">BN12_1990005</name>
</gene>
<dbReference type="STRING" id="1194083.BN12_1990005"/>
<keyword evidence="5" id="KW-0777">Teichoic acid biosynthesis</keyword>
<feature type="domain" description="TarS C-terminal" evidence="7">
    <location>
        <begin position="177"/>
        <end position="309"/>
    </location>
</feature>
<dbReference type="EMBL" id="CAJB01000111">
    <property type="protein sequence ID" value="CCH77453.1"/>
    <property type="molecule type" value="Genomic_DNA"/>
</dbReference>
<evidence type="ECO:0000256" key="1">
    <source>
        <dbReference type="ARBA" id="ARBA00004202"/>
    </source>
</evidence>